<accession>A0A976N0S6</accession>
<evidence type="ECO:0000259" key="1">
    <source>
        <dbReference type="Pfam" id="PF23343"/>
    </source>
</evidence>
<proteinExistence type="predicted"/>
<dbReference type="EMBL" id="OM869542">
    <property type="protein sequence ID" value="UPW41092.1"/>
    <property type="molecule type" value="Genomic_DNA"/>
</dbReference>
<reference evidence="2" key="1">
    <citation type="submission" date="2022-02" db="EMBL/GenBank/DDBJ databases">
        <title>Towards deciphering the DNA virus diversity associated with rodent species in the families Cricetidae and Heteromyidae.</title>
        <authorList>
            <person name="Lund M."/>
            <person name="Larsen B.B."/>
            <person name="Gryseels S."/>
            <person name="Kraberger S."/>
            <person name="Rowsey D.M."/>
            <person name="Steger L."/>
            <person name="Yule K.M."/>
            <person name="Upham N.S."/>
            <person name="Worobey M."/>
            <person name="Van Doorslaer K."/>
            <person name="Varsani A."/>
        </authorList>
    </citation>
    <scope>NUCLEOTIDE SEQUENCE</scope>
    <source>
        <strain evidence="2">UA08Rod_5550</strain>
    </source>
</reference>
<name>A0A976N0S6_9VIRU</name>
<organism evidence="2">
    <name type="scientific">Sigmofec virus UA08Rod_5550</name>
    <dbReference type="NCBI Taxonomy" id="2929429"/>
    <lineage>
        <taxon>Viruses</taxon>
        <taxon>Monodnaviria</taxon>
        <taxon>Sangervirae</taxon>
        <taxon>Phixviricota</taxon>
        <taxon>Malgrandaviricetes</taxon>
        <taxon>Petitvirales</taxon>
        <taxon>Microviridae</taxon>
    </lineage>
</organism>
<protein>
    <submittedName>
        <fullName evidence="2">Replication initiator protein</fullName>
    </submittedName>
</protein>
<feature type="domain" description="Replication-associated protein ORF2/G2P" evidence="1">
    <location>
        <begin position="53"/>
        <end position="192"/>
    </location>
</feature>
<evidence type="ECO:0000313" key="2">
    <source>
        <dbReference type="EMBL" id="UPW41092.1"/>
    </source>
</evidence>
<sequence>MCLFPLPNTNFNGLVYKKGVREFSCGACPECLNKRSSQWALKSVFESESHAYNCMITLTYDTFARDNKGNFILDKNGNKIENPVDPDLSVSKRDIQLFVKRLRKWYSSVSDEKIKYLACAEYGSRTHRAHYHLILFGVKFPDLVYYKKSKRKNCIYMSQTLTKLWNHGICTVDSVSVRASVARYCTKYCAKSRSDNTFMLCSHNIGLEELYKKFNGRSYWIDGREYPVPKSVWQKYITDKYSSEYNFTYKYLNPIFDDDRNILNIGEFENNCLLRSVYRSIRDSDVVYSDYLKYWQWKGSCFEQNKLSPEKRIYLLSSCKYKSYKTAALKCIHERKIRPYTAPGSKCISQHAKWLHERYIDICPIPSCPNRANDTKFKLFGVNKNIYLIPLPNKVVQSVQISLFDPDYF</sequence>
<dbReference type="Pfam" id="PF23343">
    <property type="entry name" value="REP_ORF2-G2P"/>
    <property type="match status" value="1"/>
</dbReference>
<dbReference type="InterPro" id="IPR056906">
    <property type="entry name" value="ORF2/G2P_dom"/>
</dbReference>